<keyword evidence="5" id="KW-0812">Transmembrane</keyword>
<gene>
    <name evidence="7" type="ORF">GTI89_18605</name>
</gene>
<feature type="non-terminal residue" evidence="7">
    <location>
        <position position="1"/>
    </location>
</feature>
<dbReference type="RefSeq" id="WP_160806505.1">
    <property type="nucleotide sequence ID" value="NZ_WVTI01000457.1"/>
</dbReference>
<evidence type="ECO:0000313" key="7">
    <source>
        <dbReference type="EMBL" id="MXS28055.1"/>
    </source>
</evidence>
<evidence type="ECO:0000256" key="4">
    <source>
        <dbReference type="ARBA" id="ARBA00023088"/>
    </source>
</evidence>
<organism evidence="7 8">
    <name type="scientific">Enterococcus gallinarum</name>
    <dbReference type="NCBI Taxonomy" id="1353"/>
    <lineage>
        <taxon>Bacteria</taxon>
        <taxon>Bacillati</taxon>
        <taxon>Bacillota</taxon>
        <taxon>Bacilli</taxon>
        <taxon>Lactobacillales</taxon>
        <taxon>Enterococcaceae</taxon>
        <taxon>Enterococcus</taxon>
    </lineage>
</organism>
<dbReference type="Proteomes" id="UP000439965">
    <property type="component" value="Unassembled WGS sequence"/>
</dbReference>
<evidence type="ECO:0000313" key="8">
    <source>
        <dbReference type="Proteomes" id="UP000439965"/>
    </source>
</evidence>
<keyword evidence="5" id="KW-0472">Membrane</keyword>
<dbReference type="EMBL" id="WVTI01000457">
    <property type="protein sequence ID" value="MXS28055.1"/>
    <property type="molecule type" value="Genomic_DNA"/>
</dbReference>
<dbReference type="Pfam" id="PF00746">
    <property type="entry name" value="Gram_pos_anchor"/>
    <property type="match status" value="1"/>
</dbReference>
<name>A0A6I4XJU4_ENTGA</name>
<evidence type="ECO:0000259" key="6">
    <source>
        <dbReference type="Pfam" id="PF00746"/>
    </source>
</evidence>
<accession>A0A6I4XJU4</accession>
<evidence type="ECO:0000256" key="3">
    <source>
        <dbReference type="ARBA" id="ARBA00022729"/>
    </source>
</evidence>
<dbReference type="NCBIfam" id="TIGR01167">
    <property type="entry name" value="LPXTG_anchor"/>
    <property type="match status" value="1"/>
</dbReference>
<protein>
    <submittedName>
        <fullName evidence="7">LPXTG cell wall anchor domain-containing protein</fullName>
    </submittedName>
</protein>
<feature type="transmembrane region" description="Helical" evidence="5">
    <location>
        <begin position="37"/>
        <end position="54"/>
    </location>
</feature>
<dbReference type="AlphaFoldDB" id="A0A6I4XJU4"/>
<keyword evidence="5" id="KW-1133">Transmembrane helix</keyword>
<evidence type="ECO:0000256" key="2">
    <source>
        <dbReference type="ARBA" id="ARBA00022525"/>
    </source>
</evidence>
<keyword evidence="3" id="KW-0732">Signal</keyword>
<dbReference type="InterPro" id="IPR019931">
    <property type="entry name" value="LPXTG_anchor"/>
</dbReference>
<evidence type="ECO:0000256" key="1">
    <source>
        <dbReference type="ARBA" id="ARBA00022512"/>
    </source>
</evidence>
<comment type="caution">
    <text evidence="7">The sequence shown here is derived from an EMBL/GenBank/DDBJ whole genome shotgun (WGS) entry which is preliminary data.</text>
</comment>
<reference evidence="7 8" key="1">
    <citation type="submission" date="2019-04" db="EMBL/GenBank/DDBJ databases">
        <title>Step-wise assembly of the neonatal virome modulated by breast feeding.</title>
        <authorList>
            <person name="Liang G."/>
            <person name="Bushman F."/>
        </authorList>
    </citation>
    <scope>NUCLEOTIDE SEQUENCE [LARGE SCALE GENOMIC DNA]</scope>
    <source>
        <strain evidence="7 8">E3404</strain>
    </source>
</reference>
<evidence type="ECO:0000256" key="5">
    <source>
        <dbReference type="SAM" id="Phobius"/>
    </source>
</evidence>
<proteinExistence type="predicted"/>
<feature type="domain" description="Gram-positive cocci surface proteins LPxTG" evidence="6">
    <location>
        <begin position="21"/>
        <end position="60"/>
    </location>
</feature>
<keyword evidence="2" id="KW-0964">Secreted</keyword>
<sequence>ESNDVAYTQQSEEQGRNNLAASGQAVLPKTGESENPLYSLIGVSLLGVVIYLINKMKREKELI</sequence>
<keyword evidence="4" id="KW-0572">Peptidoglycan-anchor</keyword>
<keyword evidence="1" id="KW-0134">Cell wall</keyword>